<proteinExistence type="predicted"/>
<dbReference type="EMBL" id="GBXM01007317">
    <property type="protein sequence ID" value="JAI01261.1"/>
    <property type="molecule type" value="Transcribed_RNA"/>
</dbReference>
<accession>A0A0E9XHH3</accession>
<evidence type="ECO:0000313" key="1">
    <source>
        <dbReference type="EMBL" id="JAI01261.1"/>
    </source>
</evidence>
<dbReference type="AlphaFoldDB" id="A0A0E9XHH3"/>
<sequence>MRFYICQTCKRKTSACFCITNGKCNDLCSTFSPTSCTIQNKEKDSRNTHNLMLIPTLNCQLAAVQVKIIM</sequence>
<reference evidence="1" key="1">
    <citation type="submission" date="2014-11" db="EMBL/GenBank/DDBJ databases">
        <authorList>
            <person name="Amaro Gonzalez C."/>
        </authorList>
    </citation>
    <scope>NUCLEOTIDE SEQUENCE</scope>
</reference>
<protein>
    <submittedName>
        <fullName evidence="1">Uncharacterized protein</fullName>
    </submittedName>
</protein>
<organism evidence="1">
    <name type="scientific">Anguilla anguilla</name>
    <name type="common">European freshwater eel</name>
    <name type="synonym">Muraena anguilla</name>
    <dbReference type="NCBI Taxonomy" id="7936"/>
    <lineage>
        <taxon>Eukaryota</taxon>
        <taxon>Metazoa</taxon>
        <taxon>Chordata</taxon>
        <taxon>Craniata</taxon>
        <taxon>Vertebrata</taxon>
        <taxon>Euteleostomi</taxon>
        <taxon>Actinopterygii</taxon>
        <taxon>Neopterygii</taxon>
        <taxon>Teleostei</taxon>
        <taxon>Anguilliformes</taxon>
        <taxon>Anguillidae</taxon>
        <taxon>Anguilla</taxon>
    </lineage>
</organism>
<reference evidence="1" key="2">
    <citation type="journal article" date="2015" name="Fish Shellfish Immunol.">
        <title>Early steps in the European eel (Anguilla anguilla)-Vibrio vulnificus interaction in the gills: Role of the RtxA13 toxin.</title>
        <authorList>
            <person name="Callol A."/>
            <person name="Pajuelo D."/>
            <person name="Ebbesson L."/>
            <person name="Teles M."/>
            <person name="MacKenzie S."/>
            <person name="Amaro C."/>
        </authorList>
    </citation>
    <scope>NUCLEOTIDE SEQUENCE</scope>
</reference>
<name>A0A0E9XHH3_ANGAN</name>